<evidence type="ECO:0008006" key="2">
    <source>
        <dbReference type="Google" id="ProtNLM"/>
    </source>
</evidence>
<dbReference type="EMBL" id="LAZR01015363">
    <property type="protein sequence ID" value="KKM13515.1"/>
    <property type="molecule type" value="Genomic_DNA"/>
</dbReference>
<name>A0A0F9KE21_9ZZZZ</name>
<accession>A0A0F9KE21</accession>
<protein>
    <recommendedName>
        <fullName evidence="2">Major capsid protein</fullName>
    </recommendedName>
</protein>
<evidence type="ECO:0000313" key="1">
    <source>
        <dbReference type="EMBL" id="KKM13515.1"/>
    </source>
</evidence>
<comment type="caution">
    <text evidence="1">The sequence shown here is derived from an EMBL/GenBank/DDBJ whole genome shotgun (WGS) entry which is preliminary data.</text>
</comment>
<sequence>MVRAYPVAGGATGETTSGTLADSLPSIIADARIVREYEGTWQRTTDVRKLKDGTGLNWQEISLAQLTSQDISETTNNENAQQVQDTLLSVEPTMTQILIKVTDRTYRKIADVVESKMGTLAGNAMARKKDDDYLALFSTFATTVQPGAGVAFAYGYISAAKNRISSNATEPSIGAIYSVLHGFQIKDIQDAITSGVGTFAVPHGMTEDTFRQGFAGTVTGVNVFEDGNITIDGSADARGATHAREGVVAVMGMSIKTETRRDPAFGGGADEIFMTDEYAFVERSASNWAFGHLSDATAPTS</sequence>
<reference evidence="1" key="1">
    <citation type="journal article" date="2015" name="Nature">
        <title>Complex archaea that bridge the gap between prokaryotes and eukaryotes.</title>
        <authorList>
            <person name="Spang A."/>
            <person name="Saw J.H."/>
            <person name="Jorgensen S.L."/>
            <person name="Zaremba-Niedzwiedzka K."/>
            <person name="Martijn J."/>
            <person name="Lind A.E."/>
            <person name="van Eijk R."/>
            <person name="Schleper C."/>
            <person name="Guy L."/>
            <person name="Ettema T.J."/>
        </authorList>
    </citation>
    <scope>NUCLEOTIDE SEQUENCE</scope>
</reference>
<gene>
    <name evidence="1" type="ORF">LCGC14_1715450</name>
</gene>
<proteinExistence type="predicted"/>
<organism evidence="1">
    <name type="scientific">marine sediment metagenome</name>
    <dbReference type="NCBI Taxonomy" id="412755"/>
    <lineage>
        <taxon>unclassified sequences</taxon>
        <taxon>metagenomes</taxon>
        <taxon>ecological metagenomes</taxon>
    </lineage>
</organism>
<dbReference type="AlphaFoldDB" id="A0A0F9KE21"/>